<dbReference type="Proteomes" id="UP000006253">
    <property type="component" value="Unassembled WGS sequence"/>
</dbReference>
<evidence type="ECO:0000313" key="1">
    <source>
        <dbReference type="EMBL" id="EKO13591.1"/>
    </source>
</evidence>
<gene>
    <name evidence="1" type="ORF">LEP1GSC081_0227</name>
</gene>
<name>A0A0E2AXF3_9LEPT</name>
<sequence length="50" mass="5685">TPILPVCHLQSHFAVLHLEGVPTKFPVLGLLLPEGIRPFTSYMSLVEWNW</sequence>
<comment type="caution">
    <text evidence="1">The sequence shown here is derived from an EMBL/GenBank/DDBJ whole genome shotgun (WGS) entry which is preliminary data.</text>
</comment>
<protein>
    <submittedName>
        <fullName evidence="1">UGMP domain protein</fullName>
    </submittedName>
</protein>
<proteinExistence type="predicted"/>
<feature type="non-terminal residue" evidence="1">
    <location>
        <position position="1"/>
    </location>
</feature>
<evidence type="ECO:0000313" key="2">
    <source>
        <dbReference type="Proteomes" id="UP000006253"/>
    </source>
</evidence>
<accession>A0A0E2AXF3</accession>
<dbReference type="AlphaFoldDB" id="A0A0E2AXF3"/>
<reference evidence="1 2" key="1">
    <citation type="submission" date="2012-10" db="EMBL/GenBank/DDBJ databases">
        <authorList>
            <person name="Harkins D.M."/>
            <person name="Durkin A.S."/>
            <person name="Brinkac L.M."/>
            <person name="Selengut J.D."/>
            <person name="Sanka R."/>
            <person name="DePew J."/>
            <person name="Purushe J."/>
            <person name="Peacock S.J."/>
            <person name="Thaipadungpanit J."/>
            <person name="Wuthiekanun V.W."/>
            <person name="Day N.P."/>
            <person name="Vinetz J.M."/>
            <person name="Sutton G.G."/>
            <person name="Nelson W.C."/>
            <person name="Fouts D.E."/>
        </authorList>
    </citation>
    <scope>NUCLEOTIDE SEQUENCE [LARGE SCALE GENOMIC DNA]</scope>
    <source>
        <strain evidence="1 2">H1</strain>
    </source>
</reference>
<dbReference type="EMBL" id="AHMY02000069">
    <property type="protein sequence ID" value="EKO13591.1"/>
    <property type="molecule type" value="Genomic_DNA"/>
</dbReference>
<organism evidence="1 2">
    <name type="scientific">Leptospira kirschneri str. H1</name>
    <dbReference type="NCBI Taxonomy" id="1049966"/>
    <lineage>
        <taxon>Bacteria</taxon>
        <taxon>Pseudomonadati</taxon>
        <taxon>Spirochaetota</taxon>
        <taxon>Spirochaetia</taxon>
        <taxon>Leptospirales</taxon>
        <taxon>Leptospiraceae</taxon>
        <taxon>Leptospira</taxon>
    </lineage>
</organism>